<dbReference type="InterPro" id="IPR015422">
    <property type="entry name" value="PyrdxlP-dep_Trfase_small"/>
</dbReference>
<evidence type="ECO:0000256" key="5">
    <source>
        <dbReference type="RuleBase" id="RU004508"/>
    </source>
</evidence>
<gene>
    <name evidence="6" type="primary">degT</name>
    <name evidence="6" type="ORF">CUESP1_1889</name>
</gene>
<accession>M1ZLQ4</accession>
<evidence type="ECO:0000313" key="7">
    <source>
        <dbReference type="Proteomes" id="UP000245423"/>
    </source>
</evidence>
<feature type="modified residue" description="N6-(pyridoxal phosphate)lysine" evidence="4">
    <location>
        <position position="186"/>
    </location>
</feature>
<evidence type="ECO:0000313" key="6">
    <source>
        <dbReference type="EMBL" id="SHD77249.1"/>
    </source>
</evidence>
<keyword evidence="7" id="KW-1185">Reference proteome</keyword>
<dbReference type="PANTHER" id="PTHR30244">
    <property type="entry name" value="TRANSAMINASE"/>
    <property type="match status" value="1"/>
</dbReference>
<name>M1ZLQ4_9FIRM</name>
<dbReference type="RefSeq" id="WP_005587917.1">
    <property type="nucleotide sequence ID" value="NZ_LT669839.1"/>
</dbReference>
<feature type="active site" description="Proton acceptor" evidence="3">
    <location>
        <position position="186"/>
    </location>
</feature>
<dbReference type="Gene3D" id="3.90.1150.10">
    <property type="entry name" value="Aspartate Aminotransferase, domain 1"/>
    <property type="match status" value="1"/>
</dbReference>
<proteinExistence type="inferred from homology"/>
<evidence type="ECO:0000256" key="4">
    <source>
        <dbReference type="PIRSR" id="PIRSR000390-2"/>
    </source>
</evidence>
<organism evidence="6 7">
    <name type="scientific">[Clostridium] ultunense Esp</name>
    <dbReference type="NCBI Taxonomy" id="1288971"/>
    <lineage>
        <taxon>Bacteria</taxon>
        <taxon>Bacillati</taxon>
        <taxon>Bacillota</taxon>
        <taxon>Tissierellia</taxon>
        <taxon>Tissierellales</taxon>
        <taxon>Tepidimicrobiaceae</taxon>
        <taxon>Schnuerera</taxon>
    </lineage>
</organism>
<dbReference type="InterPro" id="IPR015424">
    <property type="entry name" value="PyrdxlP-dep_Trfase"/>
</dbReference>
<evidence type="ECO:0000256" key="3">
    <source>
        <dbReference type="PIRSR" id="PIRSR000390-1"/>
    </source>
</evidence>
<sequence length="368" mass="41609">MKIPLIDLKSQHESIEKEIKEAIHLVIKGGKFILGENVKNLEKEIAEFTNTKYGIGVANGTDALQLTLEAYGIGKGDEVITTPFTFFATAEAISQVGGTPVFVDIDKDTYNIDVNKVEEKITGKTKAIIPVHLFGQPADMDKIIDIGNKHNLIIIEDACQAIGAIYKGRKIGSIGHAGCFSFFPTKNLGCMGDGGMVVTNDEIIAKSLRMLRFHGQKVKYFNEMLGYNSRLDEIQGAILRVKLKYLLQWNEKRRKIACRYNRLLENIPVKIPVEIDHIYSVYHLYVVQLDKRDNLRSYLKGKGIDTGIYYPLPLHLQRAYKELNYEKGDFPVAEHVSKKTLALPIYPEMTEGMQGYIVENIREFYSSR</sequence>
<dbReference type="InterPro" id="IPR015421">
    <property type="entry name" value="PyrdxlP-dep_Trfase_major"/>
</dbReference>
<keyword evidence="1 4" id="KW-0663">Pyridoxal phosphate</keyword>
<dbReference type="PIRSF" id="PIRSF000390">
    <property type="entry name" value="PLP_StrS"/>
    <property type="match status" value="1"/>
</dbReference>
<dbReference type="PANTHER" id="PTHR30244:SF36">
    <property type="entry name" value="3-OXO-GLUCOSE-6-PHOSPHATE:GLUTAMATE AMINOTRANSFERASE"/>
    <property type="match status" value="1"/>
</dbReference>
<dbReference type="InterPro" id="IPR000653">
    <property type="entry name" value="DegT/StrS_aminotransferase"/>
</dbReference>
<dbReference type="GO" id="GO:0008483">
    <property type="term" value="F:transaminase activity"/>
    <property type="evidence" value="ECO:0007669"/>
    <property type="project" value="TreeGrafter"/>
</dbReference>
<dbReference type="AlphaFoldDB" id="M1ZLQ4"/>
<evidence type="ECO:0000256" key="2">
    <source>
        <dbReference type="ARBA" id="ARBA00037999"/>
    </source>
</evidence>
<reference evidence="6 7" key="1">
    <citation type="submission" date="2016-11" db="EMBL/GenBank/DDBJ databases">
        <authorList>
            <person name="Manzoor S."/>
        </authorList>
    </citation>
    <scope>NUCLEOTIDE SEQUENCE [LARGE SCALE GENOMIC DNA]</scope>
    <source>
        <strain evidence="6">Clostridium ultunense strain Esp</strain>
    </source>
</reference>
<protein>
    <submittedName>
        <fullName evidence="6">Pleiotropic regulatory protein</fullName>
    </submittedName>
</protein>
<dbReference type="OrthoDB" id="9810913at2"/>
<dbReference type="FunFam" id="3.40.640.10:FF:000089">
    <property type="entry name" value="Aminotransferase, DegT/DnrJ/EryC1/StrS family"/>
    <property type="match status" value="1"/>
</dbReference>
<dbReference type="GO" id="GO:0000271">
    <property type="term" value="P:polysaccharide biosynthetic process"/>
    <property type="evidence" value="ECO:0007669"/>
    <property type="project" value="TreeGrafter"/>
</dbReference>
<dbReference type="Pfam" id="PF01041">
    <property type="entry name" value="DegT_DnrJ_EryC1"/>
    <property type="match status" value="1"/>
</dbReference>
<dbReference type="SUPFAM" id="SSF53383">
    <property type="entry name" value="PLP-dependent transferases"/>
    <property type="match status" value="1"/>
</dbReference>
<dbReference type="GO" id="GO:0030170">
    <property type="term" value="F:pyridoxal phosphate binding"/>
    <property type="evidence" value="ECO:0007669"/>
    <property type="project" value="UniProtKB-ARBA"/>
</dbReference>
<dbReference type="EMBL" id="LT669839">
    <property type="protein sequence ID" value="SHD77249.1"/>
    <property type="molecule type" value="Genomic_DNA"/>
</dbReference>
<comment type="similarity">
    <text evidence="2 5">Belongs to the DegT/DnrJ/EryC1 family.</text>
</comment>
<dbReference type="Proteomes" id="UP000245423">
    <property type="component" value="Chromosome 1"/>
</dbReference>
<evidence type="ECO:0000256" key="1">
    <source>
        <dbReference type="ARBA" id="ARBA00022898"/>
    </source>
</evidence>
<dbReference type="HOGENOM" id="CLU_033332_7_2_9"/>
<dbReference type="CDD" id="cd00616">
    <property type="entry name" value="AHBA_syn"/>
    <property type="match status" value="1"/>
</dbReference>
<dbReference type="Gene3D" id="3.40.640.10">
    <property type="entry name" value="Type I PLP-dependent aspartate aminotransferase-like (Major domain)"/>
    <property type="match status" value="1"/>
</dbReference>